<dbReference type="InterPro" id="IPR050774">
    <property type="entry name" value="KCMF1/Dystrophin"/>
</dbReference>
<organism evidence="2 3">
    <name type="scientific">Balaenoptera physalus</name>
    <name type="common">Fin whale</name>
    <name type="synonym">Balaena physalus</name>
    <dbReference type="NCBI Taxonomy" id="9770"/>
    <lineage>
        <taxon>Eukaryota</taxon>
        <taxon>Metazoa</taxon>
        <taxon>Chordata</taxon>
        <taxon>Craniata</taxon>
        <taxon>Vertebrata</taxon>
        <taxon>Euteleostomi</taxon>
        <taxon>Mammalia</taxon>
        <taxon>Eutheria</taxon>
        <taxon>Laurasiatheria</taxon>
        <taxon>Artiodactyla</taxon>
        <taxon>Whippomorpha</taxon>
        <taxon>Cetacea</taxon>
        <taxon>Mysticeti</taxon>
        <taxon>Balaenopteridae</taxon>
        <taxon>Balaenoptera</taxon>
    </lineage>
</organism>
<dbReference type="Pfam" id="PF09069">
    <property type="entry name" value="EF-hand_3"/>
    <property type="match status" value="1"/>
</dbReference>
<dbReference type="OrthoDB" id="6019271at2759"/>
<name>A0A643C0E5_BALPH</name>
<dbReference type="SUPFAM" id="SSF47473">
    <property type="entry name" value="EF-hand"/>
    <property type="match status" value="1"/>
</dbReference>
<evidence type="ECO:0000313" key="2">
    <source>
        <dbReference type="EMBL" id="KAB0393737.1"/>
    </source>
</evidence>
<proteinExistence type="predicted"/>
<dbReference type="EMBL" id="SGJD01002997">
    <property type="protein sequence ID" value="KAB0393737.1"/>
    <property type="molecule type" value="Genomic_DNA"/>
</dbReference>
<feature type="domain" description="EF-hand" evidence="1">
    <location>
        <begin position="2"/>
        <end position="89"/>
    </location>
</feature>
<evidence type="ECO:0000259" key="1">
    <source>
        <dbReference type="Pfam" id="PF09069"/>
    </source>
</evidence>
<protein>
    <recommendedName>
        <fullName evidence="1">EF-hand domain-containing protein</fullName>
    </recommendedName>
</protein>
<gene>
    <name evidence="2" type="ORF">E2I00_017915</name>
</gene>
<dbReference type="GO" id="GO:0099536">
    <property type="term" value="P:synaptic signaling"/>
    <property type="evidence" value="ECO:0007669"/>
    <property type="project" value="TreeGrafter"/>
</dbReference>
<dbReference type="AlphaFoldDB" id="A0A643C0E5"/>
<accession>A0A643C0E5</accession>
<dbReference type="GO" id="GO:0005886">
    <property type="term" value="C:plasma membrane"/>
    <property type="evidence" value="ECO:0007669"/>
    <property type="project" value="TreeGrafter"/>
</dbReference>
<evidence type="ECO:0000313" key="3">
    <source>
        <dbReference type="Proteomes" id="UP000437017"/>
    </source>
</evidence>
<dbReference type="FunFam" id="1.10.238.10:FF:000016">
    <property type="entry name" value="Dystrobrevin alpha"/>
    <property type="match status" value="1"/>
</dbReference>
<dbReference type="PANTHER" id="PTHR12268">
    <property type="entry name" value="E3 UBIQUITIN-PROTEIN LIGASE KCMF1"/>
    <property type="match status" value="1"/>
</dbReference>
<dbReference type="InterPro" id="IPR015154">
    <property type="entry name" value="EF-hand_dom_typ2"/>
</dbReference>
<dbReference type="Proteomes" id="UP000437017">
    <property type="component" value="Unassembled WGS sequence"/>
</dbReference>
<comment type="caution">
    <text evidence="2">The sequence shown here is derived from an EMBL/GenBank/DDBJ whole genome shotgun (WGS) entry which is preliminary data.</text>
</comment>
<sequence length="132" mass="15501">MLDKLRYVFSQMSDSSGLMLFSKFDQFLKEVLKFPAAVFEGPSFGYTEHSACTCFPQPKKRMLNMPLDTAMADPPPWGLVWLPLKHRLAHTEEVCHPAECSRFRCEVECSYSWFERGMDFWYPCRQLPHPKR</sequence>
<dbReference type="GO" id="GO:0045202">
    <property type="term" value="C:synapse"/>
    <property type="evidence" value="ECO:0007669"/>
    <property type="project" value="TreeGrafter"/>
</dbReference>
<keyword evidence="3" id="KW-1185">Reference proteome</keyword>
<dbReference type="InterPro" id="IPR011992">
    <property type="entry name" value="EF-hand-dom_pair"/>
</dbReference>
<reference evidence="2 3" key="1">
    <citation type="journal article" date="2019" name="PLoS ONE">
        <title>Genomic analyses reveal an absence of contemporary introgressive admixture between fin whales and blue whales, despite known hybrids.</title>
        <authorList>
            <person name="Westbury M.V."/>
            <person name="Petersen B."/>
            <person name="Lorenzen E.D."/>
        </authorList>
    </citation>
    <scope>NUCLEOTIDE SEQUENCE [LARGE SCALE GENOMIC DNA]</scope>
    <source>
        <strain evidence="2">FinWhale-01</strain>
    </source>
</reference>
<dbReference type="Gene3D" id="1.10.238.10">
    <property type="entry name" value="EF-hand"/>
    <property type="match status" value="1"/>
</dbReference>
<dbReference type="PANTHER" id="PTHR12268:SF22">
    <property type="entry name" value="DYSTROBREVIN BETA"/>
    <property type="match status" value="1"/>
</dbReference>